<dbReference type="PANTHER" id="PTHR21737:SF4">
    <property type="entry name" value="SPLICING FACTOR CACTIN"/>
    <property type="match status" value="1"/>
</dbReference>
<accession>A0A250XJG7</accession>
<evidence type="ECO:0000259" key="5">
    <source>
        <dbReference type="Pfam" id="PF10312"/>
    </source>
</evidence>
<dbReference type="InterPro" id="IPR018816">
    <property type="entry name" value="Cactin_central"/>
</dbReference>
<dbReference type="AlphaFoldDB" id="A0A250XJG7"/>
<feature type="region of interest" description="Disordered" evidence="3">
    <location>
        <begin position="125"/>
        <end position="146"/>
    </location>
</feature>
<dbReference type="GO" id="GO:0045292">
    <property type="term" value="P:mRNA cis splicing, via spliceosome"/>
    <property type="evidence" value="ECO:0007669"/>
    <property type="project" value="TreeGrafter"/>
</dbReference>
<keyword evidence="7" id="KW-1185">Reference proteome</keyword>
<organism evidence="6 7">
    <name type="scientific">Chlamydomonas eustigma</name>
    <dbReference type="NCBI Taxonomy" id="1157962"/>
    <lineage>
        <taxon>Eukaryota</taxon>
        <taxon>Viridiplantae</taxon>
        <taxon>Chlorophyta</taxon>
        <taxon>core chlorophytes</taxon>
        <taxon>Chlorophyceae</taxon>
        <taxon>CS clade</taxon>
        <taxon>Chlamydomonadales</taxon>
        <taxon>Chlamydomonadaceae</taxon>
        <taxon>Chlamydomonas</taxon>
    </lineage>
</organism>
<dbReference type="PANTHER" id="PTHR21737">
    <property type="entry name" value="POLYGLUTAMINE BINDING PROTEIN 1/MARVEL MEMBRANE-ASSOCIATING DOMAIN CONTAINING 3"/>
    <property type="match status" value="1"/>
</dbReference>
<protein>
    <recommendedName>
        <fullName evidence="2">Splicing factor Cactin</fullName>
    </recommendedName>
</protein>
<name>A0A250XJG7_9CHLO</name>
<comment type="similarity">
    <text evidence="1">Belongs to the CACTIN family.</text>
</comment>
<evidence type="ECO:0000256" key="3">
    <source>
        <dbReference type="SAM" id="MobiDB-lite"/>
    </source>
</evidence>
<dbReference type="EMBL" id="BEGY01000094">
    <property type="protein sequence ID" value="GAX83217.1"/>
    <property type="molecule type" value="Genomic_DNA"/>
</dbReference>
<evidence type="ECO:0000313" key="6">
    <source>
        <dbReference type="EMBL" id="GAX83217.1"/>
    </source>
</evidence>
<evidence type="ECO:0000259" key="4">
    <source>
        <dbReference type="Pfam" id="PF09732"/>
    </source>
</evidence>
<proteinExistence type="inferred from homology"/>
<dbReference type="STRING" id="1157962.A0A250XJG7"/>
<dbReference type="Pfam" id="PF10312">
    <property type="entry name" value="Cactin_mid"/>
    <property type="match status" value="1"/>
</dbReference>
<comment type="caution">
    <text evidence="6">The sequence shown here is derived from an EMBL/GenBank/DDBJ whole genome shotgun (WGS) entry which is preliminary data.</text>
</comment>
<feature type="domain" description="Splicing factor Cactin C-terminal" evidence="4">
    <location>
        <begin position="473"/>
        <end position="599"/>
    </location>
</feature>
<evidence type="ECO:0000256" key="1">
    <source>
        <dbReference type="ARBA" id="ARBA00006895"/>
    </source>
</evidence>
<dbReference type="SMART" id="SM01050">
    <property type="entry name" value="CactinC_cactus"/>
    <property type="match status" value="1"/>
</dbReference>
<dbReference type="InterPro" id="IPR019134">
    <property type="entry name" value="Cactin_C"/>
</dbReference>
<dbReference type="GO" id="GO:0005737">
    <property type="term" value="C:cytoplasm"/>
    <property type="evidence" value="ECO:0007669"/>
    <property type="project" value="TreeGrafter"/>
</dbReference>
<dbReference type="Pfam" id="PF09732">
    <property type="entry name" value="CactinC_cactus"/>
    <property type="match status" value="1"/>
</dbReference>
<evidence type="ECO:0000313" key="7">
    <source>
        <dbReference type="Proteomes" id="UP000232323"/>
    </source>
</evidence>
<reference evidence="6 7" key="1">
    <citation type="submission" date="2017-08" db="EMBL/GenBank/DDBJ databases">
        <title>Acidophilic green algal genome provides insights into adaptation to an acidic environment.</title>
        <authorList>
            <person name="Hirooka S."/>
            <person name="Hirose Y."/>
            <person name="Kanesaki Y."/>
            <person name="Higuchi S."/>
            <person name="Fujiwara T."/>
            <person name="Onuma R."/>
            <person name="Era A."/>
            <person name="Ohbayashi R."/>
            <person name="Uzuka A."/>
            <person name="Nozaki H."/>
            <person name="Yoshikawa H."/>
            <person name="Miyagishima S.Y."/>
        </authorList>
    </citation>
    <scope>NUCLEOTIDE SEQUENCE [LARGE SCALE GENOMIC DNA]</scope>
    <source>
        <strain evidence="6 7">NIES-2499</strain>
    </source>
</reference>
<dbReference type="OrthoDB" id="265955at2759"/>
<evidence type="ECO:0000256" key="2">
    <source>
        <dbReference type="ARBA" id="ARBA00034534"/>
    </source>
</evidence>
<gene>
    <name evidence="6" type="ORF">CEUSTIGMA_g10643.t1</name>
</gene>
<dbReference type="Proteomes" id="UP000232323">
    <property type="component" value="Unassembled WGS sequence"/>
</dbReference>
<feature type="domain" description="Splicing factor cactin central" evidence="5">
    <location>
        <begin position="4"/>
        <end position="206"/>
    </location>
</feature>
<sequence length="599" mass="68005">MVQRLRATQEAYESEAKEEEFYLKALIAKSERRLQEGRPAAIDMISKNLHLVEQFDFDLVDPWKYFSGLLYEDMANLADEIREYKTYDKYDESHSLFWNALYIIAELEVEEARKKDEADRALLRSKGGSGLEEDEKSKLAPNERGLHPDVEDDIQAMLQGQTLGQLKTLEESVDEALESGDGDPEYWEAVKKRLQIHKAKAQVRDMMSQLFGRALKKMASLAAPKQGPEDSQAPDSSVPAAIAANASVPPAAAIGDHDEEAEQLLYEEEEQELRTAAHKSVAAAADLRSESVHIAGGVENDNGEEGTVAKGMEEDVEEAEEEADYFKESDGRYSPPPVDRLLFSGQDMIPEEEDIRQLDLLRQAVLLQEAMRFKAASNSMASISGPNLGTGIGVDNEMRMLKGNQPVHPIFRNLATQATDQFRTGREGAEAVDDINAETLASFRNQALRAMGSDGADRDFGGEVPLESNVYWWHEKYKPRKPKYFNRVHTGYEWNKYNQTHYDTDNPPPKVVQGYKFNILYHDLIDKQVAPTYRIEKDPQSADGSTCIIRFIAGPPYEDIAFRIVNKEWEQSHKRGFRCTFERGILHVYFNFLRTRYRR</sequence>
<dbReference type="GO" id="GO:0005681">
    <property type="term" value="C:spliceosomal complex"/>
    <property type="evidence" value="ECO:0007669"/>
    <property type="project" value="TreeGrafter"/>
</dbReference>